<dbReference type="EMBL" id="JABDTM020027151">
    <property type="protein sequence ID" value="KAH0810941.1"/>
    <property type="molecule type" value="Genomic_DNA"/>
</dbReference>
<reference evidence="3" key="1">
    <citation type="journal article" date="2020" name="J Insects Food Feed">
        <title>The yellow mealworm (Tenebrio molitor) genome: a resource for the emerging insects as food and feed industry.</title>
        <authorList>
            <person name="Eriksson T."/>
            <person name="Andere A."/>
            <person name="Kelstrup H."/>
            <person name="Emery V."/>
            <person name="Picard C."/>
        </authorList>
    </citation>
    <scope>NUCLEOTIDE SEQUENCE</scope>
    <source>
        <strain evidence="3">Stoneville</strain>
        <tissue evidence="3">Whole head</tissue>
    </source>
</reference>
<dbReference type="PANTHER" id="PTHR28633">
    <property type="entry name" value="HERMANSKY-PUDLAK SYNDROME 3 PROTEIN"/>
    <property type="match status" value="1"/>
</dbReference>
<evidence type="ECO:0008006" key="5">
    <source>
        <dbReference type="Google" id="ProtNLM"/>
    </source>
</evidence>
<organism evidence="3 4">
    <name type="scientific">Tenebrio molitor</name>
    <name type="common">Yellow mealworm beetle</name>
    <dbReference type="NCBI Taxonomy" id="7067"/>
    <lineage>
        <taxon>Eukaryota</taxon>
        <taxon>Metazoa</taxon>
        <taxon>Ecdysozoa</taxon>
        <taxon>Arthropoda</taxon>
        <taxon>Hexapoda</taxon>
        <taxon>Insecta</taxon>
        <taxon>Pterygota</taxon>
        <taxon>Neoptera</taxon>
        <taxon>Endopterygota</taxon>
        <taxon>Coleoptera</taxon>
        <taxon>Polyphaga</taxon>
        <taxon>Cucujiformia</taxon>
        <taxon>Tenebrionidae</taxon>
        <taxon>Tenebrio</taxon>
    </lineage>
</organism>
<accession>A0A8J6HAX6</accession>
<evidence type="ECO:0000313" key="3">
    <source>
        <dbReference type="EMBL" id="KAH0810941.1"/>
    </source>
</evidence>
<evidence type="ECO:0000259" key="2">
    <source>
        <dbReference type="Pfam" id="PF14763"/>
    </source>
</evidence>
<name>A0A8J6HAX6_TENMO</name>
<protein>
    <recommendedName>
        <fullName evidence="5">BLOC-2 complex member HPS3 central region domain-containing protein</fullName>
    </recommendedName>
</protein>
<comment type="caution">
    <text evidence="3">The sequence shown here is derived from an EMBL/GenBank/DDBJ whole genome shotgun (WGS) entry which is preliminary data.</text>
</comment>
<sequence>MIERNRSAAAPHGERLRRTTAYVGYLWLVYGATDGGTPKCQTNVKIINKCSRNDFKTVSVRFGRENDQVHTSAQSRFDRRIPALATMVRVISVHHFASQHIQTVEQPTACTVAPPDKLLLALTSNCVEVRDLKNESDVLFTFPSVDEVIQIVHCRNGDFVATLETKFNRQNKDTNFIRVYINWDSVAAMQQSKMTSSGVSLGSSECGMVQPMRARIAGRVTPTTNQSELGSLEMIEIPVKRNPNYIECCQVSGNLFVLSKRIIDIYRFQVRTHDISRMRFIDFEEMPVCLELTFSPIQLAACENYVACMSRDSMYMFKLGHREGNVEMTSSGEHDFNFGQSQDEAIDYKKLVRDESFGLGRTKLTVHLPSIVRDNSVIHKHSPFTFSDKDMVAKIHSNSAAETKSSNYEVKSLIQLKLIPILVESAQRQITEEFKCMILKPLYIDETLNKSKVSEKVMRSDYRKCLNSVVCMVATQQEGYLHYFSENECVEGEHCIAVYPFTAPVHKLVMEDYFLHALTETGLETYTLRFGHQLCRSFETVDDVSVACPSIADPVCLVGLRPFLGVEQILLSDHNLVLLANSDSSPTHSVSSNSSSTASYWTLYNLELPTPKTIFNDISIVANVHRFTSSQTYCHLMSESHVILRVALVLKKWGVVDENVKLLLAVKSNNDDVIETYRTSCVLLADHYVMCTNEEEYTLAIPYYKMARILPFEVLRRVKKIQEQSNSHLTKGLMHYLRAVLLEMKHSWEADKYFSGGSKQNFAESILELLENHDLDDLPNLILKSSILREYSTDRLIQILTEKLPRDSPKRTEKYLALAVLYTHKCNPKRALECLSEIPQTDLFSTLQSNWDLLFDSTQNFQGKIKLVTTFSEFAVVLIGSHPDTLSETLVHLIMEKKAINLNKLIKVFLEYLPSSIGSDSSTASLVLQKTLETYFRQYFAKMGDTDISKIIYERGANEAMKLLVRSYLSQLQILQLKEDTSKRDEMSSSFSKLEREIMGENDEKPKPYFDDKSDKKSQETYLFASFRHDYLDKMPPFQVEITSKLYEACLDNYTPKPTWRHNEEADFVLKKLQAVLSSQIVSKQVLGEVGAFLSLNENLRGGLSLQSIIVGTNDAVQLLIDACPQCLLQFGKDRFARTDEWKFLIATVQRRILRLSQNEVLKRVCFFHKKLLKGEVMKNILTHVATSMTLDQLVQVFPQRFSTTGEGDNRNAELGYVGNELSYLENELDVLNEIQNYEPFVMICKETMHANQINKLITTTGQQLLCTLNL</sequence>
<dbReference type="Pfam" id="PF14763">
    <property type="entry name" value="HPS3_C"/>
    <property type="match status" value="1"/>
</dbReference>
<feature type="domain" description="BLOC-2 complex member HPS3 N-terminal" evidence="1">
    <location>
        <begin position="90"/>
        <end position="594"/>
    </location>
</feature>
<feature type="domain" description="BLOC-2 complex member HPS3 C-terminal" evidence="2">
    <location>
        <begin position="625"/>
        <end position="801"/>
    </location>
</feature>
<dbReference type="PANTHER" id="PTHR28633:SF1">
    <property type="entry name" value="BLOC-2 COMPLEX MEMBER HPS3"/>
    <property type="match status" value="1"/>
</dbReference>
<proteinExistence type="predicted"/>
<reference evidence="3" key="2">
    <citation type="submission" date="2021-08" db="EMBL/GenBank/DDBJ databases">
        <authorList>
            <person name="Eriksson T."/>
        </authorList>
    </citation>
    <scope>NUCLEOTIDE SEQUENCE</scope>
    <source>
        <strain evidence="3">Stoneville</strain>
        <tissue evidence="3">Whole head</tissue>
    </source>
</reference>
<dbReference type="GO" id="GO:0005737">
    <property type="term" value="C:cytoplasm"/>
    <property type="evidence" value="ECO:0007669"/>
    <property type="project" value="TreeGrafter"/>
</dbReference>
<dbReference type="InterPro" id="IPR029437">
    <property type="entry name" value="HPS3_N"/>
</dbReference>
<dbReference type="InterPro" id="IPR017216">
    <property type="entry name" value="HPS3"/>
</dbReference>
<dbReference type="AlphaFoldDB" id="A0A8J6HAX6"/>
<dbReference type="InterPro" id="IPR029438">
    <property type="entry name" value="HPS3_C"/>
</dbReference>
<keyword evidence="4" id="KW-1185">Reference proteome</keyword>
<evidence type="ECO:0000259" key="1">
    <source>
        <dbReference type="Pfam" id="PF14761"/>
    </source>
</evidence>
<evidence type="ECO:0000313" key="4">
    <source>
        <dbReference type="Proteomes" id="UP000719412"/>
    </source>
</evidence>
<gene>
    <name evidence="3" type="ORF">GEV33_011851</name>
</gene>
<dbReference type="Proteomes" id="UP000719412">
    <property type="component" value="Unassembled WGS sequence"/>
</dbReference>
<dbReference type="Pfam" id="PF14761">
    <property type="entry name" value="HPS3_N"/>
    <property type="match status" value="1"/>
</dbReference>